<dbReference type="Proteomes" id="UP000005084">
    <property type="component" value="Unassembled WGS sequence"/>
</dbReference>
<dbReference type="EMBL" id="DS990240">
    <property type="protein sequence ID" value="EEQ55346.1"/>
    <property type="molecule type" value="Genomic_DNA"/>
</dbReference>
<gene>
    <name evidence="1" type="ORF">BLIG_01670</name>
</gene>
<organism evidence="1">
    <name type="scientific">Bifidobacterium longum subsp. infantis CCUG 52486</name>
    <dbReference type="NCBI Taxonomy" id="537937"/>
    <lineage>
        <taxon>Bacteria</taxon>
        <taxon>Bacillati</taxon>
        <taxon>Actinomycetota</taxon>
        <taxon>Actinomycetes</taxon>
        <taxon>Bifidobacteriales</taxon>
        <taxon>Bifidobacteriaceae</taxon>
        <taxon>Bifidobacterium</taxon>
    </lineage>
</organism>
<dbReference type="HOGENOM" id="CLU_3363552_0_0_11"/>
<evidence type="ECO:0000313" key="1">
    <source>
        <dbReference type="EMBL" id="EEQ55346.1"/>
    </source>
</evidence>
<dbReference type="AlphaFoldDB" id="C5EBF4"/>
<proteinExistence type="predicted"/>
<reference evidence="1" key="1">
    <citation type="submission" date="2008-08" db="EMBL/GenBank/DDBJ databases">
        <title>Annotation of Bifidobacterium longum subsp. infantis CCUG 52486.</title>
        <authorList>
            <consortium name="The Broad Institute Genome Sequencing Platform"/>
            <person name="Gougoulias C."/>
            <person name="Tuohy K.M."/>
            <person name="Gibson G.R."/>
            <person name="Ward D."/>
            <person name="Mehta T."/>
            <person name="Young S."/>
            <person name="Jaffe D."/>
            <person name="Gnerre S."/>
            <person name="Berlin A."/>
            <person name="Heiman D."/>
            <person name="Hepburn T."/>
            <person name="Shea T."/>
            <person name="Sykes S."/>
            <person name="Alvarado L."/>
            <person name="Kodira C."/>
            <person name="Borodovsky M."/>
            <person name="Lander E."/>
            <person name="Galagan J."/>
            <person name="Nusbaum C."/>
            <person name="Birren B."/>
        </authorList>
    </citation>
    <scope>NUCLEOTIDE SEQUENCE [LARGE SCALE GENOMIC DNA]</scope>
    <source>
        <strain evidence="1">CCUG 52486</strain>
    </source>
</reference>
<sequence length="35" mass="3800">MVISLLSLLAVPQSNGLRVIGFRFQMLARCCGFTG</sequence>
<protein>
    <submittedName>
        <fullName evidence="1">Uncharacterized protein</fullName>
    </submittedName>
</protein>
<accession>C5EBF4</accession>
<name>C5EBF4_BIFLI</name>